<dbReference type="SUPFAM" id="SSF55159">
    <property type="entry name" value="eIF1-like"/>
    <property type="match status" value="1"/>
</dbReference>
<proteinExistence type="inferred from homology"/>
<dbReference type="InterPro" id="IPR036877">
    <property type="entry name" value="SUI1_dom_sf"/>
</dbReference>
<evidence type="ECO:0000256" key="1">
    <source>
        <dbReference type="ARBA" id="ARBA00005422"/>
    </source>
</evidence>
<organism evidence="4">
    <name type="scientific">viral metagenome</name>
    <dbReference type="NCBI Taxonomy" id="1070528"/>
    <lineage>
        <taxon>unclassified sequences</taxon>
        <taxon>metagenomes</taxon>
        <taxon>organismal metagenomes</taxon>
    </lineage>
</organism>
<reference evidence="4" key="1">
    <citation type="journal article" date="2020" name="Nature">
        <title>Giant virus diversity and host interactions through global metagenomics.</title>
        <authorList>
            <person name="Schulz F."/>
            <person name="Roux S."/>
            <person name="Paez-Espino D."/>
            <person name="Jungbluth S."/>
            <person name="Walsh D.A."/>
            <person name="Denef V.J."/>
            <person name="McMahon K.D."/>
            <person name="Konstantinidis K.T."/>
            <person name="Eloe-Fadrosh E.A."/>
            <person name="Kyrpides N.C."/>
            <person name="Woyke T."/>
        </authorList>
    </citation>
    <scope>NUCLEOTIDE SEQUENCE</scope>
    <source>
        <strain evidence="4">GVMAG-M-3300023184-121</strain>
    </source>
</reference>
<dbReference type="PROSITE" id="PS50296">
    <property type="entry name" value="SUI1"/>
    <property type="match status" value="1"/>
</dbReference>
<sequence length="93" mass="10877">MDLFTDSRDIVHIRVQQRNGRKCLTLIHGLANDLDLKKIIRYLKKVYSTNGHVSNDSKYGDIIQLQGDQRKNVYEAFIEWKVCEKEELMVHGS</sequence>
<dbReference type="GO" id="GO:0003743">
    <property type="term" value="F:translation initiation factor activity"/>
    <property type="evidence" value="ECO:0007669"/>
    <property type="project" value="InterPro"/>
</dbReference>
<evidence type="ECO:0000259" key="3">
    <source>
        <dbReference type="PROSITE" id="PS50296"/>
    </source>
</evidence>
<name>A0A6C0HJU6_9ZZZZ</name>
<comment type="similarity">
    <text evidence="1">Belongs to the SUI1 family.</text>
</comment>
<accession>A0A6C0HJU6</accession>
<protein>
    <recommendedName>
        <fullName evidence="3">SUI1 domain-containing protein</fullName>
    </recommendedName>
</protein>
<dbReference type="EMBL" id="MN739974">
    <property type="protein sequence ID" value="QHT80704.1"/>
    <property type="molecule type" value="Genomic_DNA"/>
</dbReference>
<evidence type="ECO:0000313" key="4">
    <source>
        <dbReference type="EMBL" id="QHT80704.1"/>
    </source>
</evidence>
<dbReference type="PANTHER" id="PTHR10388">
    <property type="entry name" value="EUKARYOTIC TRANSLATION INITIATION FACTOR SUI1"/>
    <property type="match status" value="1"/>
</dbReference>
<dbReference type="Pfam" id="PF01253">
    <property type="entry name" value="SUI1"/>
    <property type="match status" value="1"/>
</dbReference>
<evidence type="ECO:0000256" key="2">
    <source>
        <dbReference type="ARBA" id="ARBA00022917"/>
    </source>
</evidence>
<dbReference type="CDD" id="cd11566">
    <property type="entry name" value="eIF1_SUI1"/>
    <property type="match status" value="1"/>
</dbReference>
<dbReference type="InterPro" id="IPR005874">
    <property type="entry name" value="SUI1_euk"/>
</dbReference>
<dbReference type="AlphaFoldDB" id="A0A6C0HJU6"/>
<keyword evidence="2" id="KW-0648">Protein biosynthesis</keyword>
<feature type="domain" description="SUI1" evidence="3">
    <location>
        <begin position="11"/>
        <end position="81"/>
    </location>
</feature>
<dbReference type="InterPro" id="IPR001950">
    <property type="entry name" value="SUI1"/>
</dbReference>
<dbReference type="Gene3D" id="3.30.780.10">
    <property type="entry name" value="SUI1-like domain"/>
    <property type="match status" value="1"/>
</dbReference>